<feature type="compositionally biased region" description="Polar residues" evidence="1">
    <location>
        <begin position="1"/>
        <end position="17"/>
    </location>
</feature>
<protein>
    <submittedName>
        <fullName evidence="2">Uncharacterized protein</fullName>
    </submittedName>
</protein>
<feature type="region of interest" description="Disordered" evidence="1">
    <location>
        <begin position="1"/>
        <end position="54"/>
    </location>
</feature>
<accession>A0A3P8VC64</accession>
<evidence type="ECO:0000313" key="3">
    <source>
        <dbReference type="Proteomes" id="UP000265120"/>
    </source>
</evidence>
<keyword evidence="3" id="KW-1185">Reference proteome</keyword>
<evidence type="ECO:0000256" key="1">
    <source>
        <dbReference type="SAM" id="MobiDB-lite"/>
    </source>
</evidence>
<organism evidence="2 3">
    <name type="scientific">Cynoglossus semilaevis</name>
    <name type="common">Tongue sole</name>
    <dbReference type="NCBI Taxonomy" id="244447"/>
    <lineage>
        <taxon>Eukaryota</taxon>
        <taxon>Metazoa</taxon>
        <taxon>Chordata</taxon>
        <taxon>Craniata</taxon>
        <taxon>Vertebrata</taxon>
        <taxon>Euteleostomi</taxon>
        <taxon>Actinopterygii</taxon>
        <taxon>Neopterygii</taxon>
        <taxon>Teleostei</taxon>
        <taxon>Neoteleostei</taxon>
        <taxon>Acanthomorphata</taxon>
        <taxon>Carangaria</taxon>
        <taxon>Pleuronectiformes</taxon>
        <taxon>Pleuronectoidei</taxon>
        <taxon>Cynoglossidae</taxon>
        <taxon>Cynoglossinae</taxon>
        <taxon>Cynoglossus</taxon>
    </lineage>
</organism>
<dbReference type="Ensembl" id="ENSCSET00000012124.1">
    <property type="protein sequence ID" value="ENSCSEP00000011982.1"/>
    <property type="gene ID" value="ENSCSEG00000007727.1"/>
</dbReference>
<reference evidence="2 3" key="1">
    <citation type="journal article" date="2014" name="Nat. Genet.">
        <title>Whole-genome sequence of a flatfish provides insights into ZW sex chromosome evolution and adaptation to a benthic lifestyle.</title>
        <authorList>
            <person name="Chen S."/>
            <person name="Zhang G."/>
            <person name="Shao C."/>
            <person name="Huang Q."/>
            <person name="Liu G."/>
            <person name="Zhang P."/>
            <person name="Song W."/>
            <person name="An N."/>
            <person name="Chalopin D."/>
            <person name="Volff J.N."/>
            <person name="Hong Y."/>
            <person name="Li Q."/>
            <person name="Sha Z."/>
            <person name="Zhou H."/>
            <person name="Xie M."/>
            <person name="Yu Q."/>
            <person name="Liu Y."/>
            <person name="Xiang H."/>
            <person name="Wang N."/>
            <person name="Wu K."/>
            <person name="Yang C."/>
            <person name="Zhou Q."/>
            <person name="Liao X."/>
            <person name="Yang L."/>
            <person name="Hu Q."/>
            <person name="Zhang J."/>
            <person name="Meng L."/>
            <person name="Jin L."/>
            <person name="Tian Y."/>
            <person name="Lian J."/>
            <person name="Yang J."/>
            <person name="Miao G."/>
            <person name="Liu S."/>
            <person name="Liang Z."/>
            <person name="Yan F."/>
            <person name="Li Y."/>
            <person name="Sun B."/>
            <person name="Zhang H."/>
            <person name="Zhang J."/>
            <person name="Zhu Y."/>
            <person name="Du M."/>
            <person name="Zhao Y."/>
            <person name="Schartl M."/>
            <person name="Tang Q."/>
            <person name="Wang J."/>
        </authorList>
    </citation>
    <scope>NUCLEOTIDE SEQUENCE</scope>
</reference>
<dbReference type="InParanoid" id="A0A3P8VC64"/>
<reference evidence="2" key="2">
    <citation type="submission" date="2025-08" db="UniProtKB">
        <authorList>
            <consortium name="Ensembl"/>
        </authorList>
    </citation>
    <scope>IDENTIFICATION</scope>
</reference>
<evidence type="ECO:0000313" key="2">
    <source>
        <dbReference type="Ensembl" id="ENSCSEP00000011982.1"/>
    </source>
</evidence>
<proteinExistence type="predicted"/>
<sequence length="54" mass="6220">MMSVSWRTTLRGQSGRSSVPRGTRPWSHQCVSPSHLQTRRPWTRPSRRSVRTSG</sequence>
<dbReference type="AlphaFoldDB" id="A0A3P8VC64"/>
<dbReference type="Proteomes" id="UP000265120">
    <property type="component" value="Chromosome 18"/>
</dbReference>
<feature type="compositionally biased region" description="Basic residues" evidence="1">
    <location>
        <begin position="37"/>
        <end position="54"/>
    </location>
</feature>
<reference evidence="2" key="3">
    <citation type="submission" date="2025-09" db="UniProtKB">
        <authorList>
            <consortium name="Ensembl"/>
        </authorList>
    </citation>
    <scope>IDENTIFICATION</scope>
</reference>
<name>A0A3P8VC64_CYNSE</name>